<evidence type="ECO:0000256" key="9">
    <source>
        <dbReference type="SAM" id="Phobius"/>
    </source>
</evidence>
<keyword evidence="7 9" id="KW-0472">Membrane</keyword>
<comment type="caution">
    <text evidence="10">The sequence shown here is derived from an EMBL/GenBank/DDBJ whole genome shotgun (WGS) entry which is preliminary data.</text>
</comment>
<organism evidence="10 11">
    <name type="scientific">Bonamia ostreae</name>
    <dbReference type="NCBI Taxonomy" id="126728"/>
    <lineage>
        <taxon>Eukaryota</taxon>
        <taxon>Sar</taxon>
        <taxon>Rhizaria</taxon>
        <taxon>Endomyxa</taxon>
        <taxon>Ascetosporea</taxon>
        <taxon>Haplosporida</taxon>
        <taxon>Bonamia</taxon>
    </lineage>
</organism>
<keyword evidence="6 9" id="KW-1133">Transmembrane helix</keyword>
<keyword evidence="4" id="KW-0256">Endoplasmic reticulum</keyword>
<comment type="subcellular location">
    <subcellularLocation>
        <location evidence="1">Endoplasmic reticulum membrane</location>
        <topology evidence="1">Single-pass type II membrane protein</topology>
    </subcellularLocation>
</comment>
<dbReference type="PANTHER" id="PTHR12804">
    <property type="entry name" value="MICROSOMAL SIGNAL PEPTIDASE 23 KD SUBUNIT SPC22/23"/>
    <property type="match status" value="1"/>
</dbReference>
<name>A0ABV2AEB5_9EUKA</name>
<evidence type="ECO:0000256" key="8">
    <source>
        <dbReference type="ARBA" id="ARBA00029556"/>
    </source>
</evidence>
<dbReference type="PIRSF" id="PIRSF016089">
    <property type="entry name" value="SPC22"/>
    <property type="match status" value="1"/>
</dbReference>
<protein>
    <recommendedName>
        <fullName evidence="8">Signal peptidase complex subunit 3</fullName>
    </recommendedName>
</protein>
<evidence type="ECO:0000256" key="2">
    <source>
        <dbReference type="ARBA" id="ARBA00009289"/>
    </source>
</evidence>
<evidence type="ECO:0000256" key="5">
    <source>
        <dbReference type="ARBA" id="ARBA00022968"/>
    </source>
</evidence>
<dbReference type="PANTHER" id="PTHR12804:SF0">
    <property type="entry name" value="SIGNAL PEPTIDASE COMPLEX SUBUNIT 3"/>
    <property type="match status" value="1"/>
</dbReference>
<feature type="transmembrane region" description="Helical" evidence="9">
    <location>
        <begin position="12"/>
        <end position="29"/>
    </location>
</feature>
<evidence type="ECO:0000313" key="11">
    <source>
        <dbReference type="Proteomes" id="UP001439008"/>
    </source>
</evidence>
<gene>
    <name evidence="10" type="primary">SPC3</name>
    <name evidence="10" type="ORF">MHBO_000083</name>
</gene>
<reference evidence="10 11" key="1">
    <citation type="journal article" date="2024" name="BMC Biol.">
        <title>Comparative genomics of Ascetosporea gives new insight into the evolutionary basis for animal parasitism in Rhizaria.</title>
        <authorList>
            <person name="Hiltunen Thoren M."/>
            <person name="Onut-Brannstrom I."/>
            <person name="Alfjorden A."/>
            <person name="Peckova H."/>
            <person name="Swords F."/>
            <person name="Hooper C."/>
            <person name="Holzer A.S."/>
            <person name="Bass D."/>
            <person name="Burki F."/>
        </authorList>
    </citation>
    <scope>NUCLEOTIDE SEQUENCE [LARGE SCALE GENOMIC DNA]</scope>
    <source>
        <strain evidence="10">20-A016</strain>
    </source>
</reference>
<evidence type="ECO:0000256" key="4">
    <source>
        <dbReference type="ARBA" id="ARBA00022824"/>
    </source>
</evidence>
<sequence length="184" mass="22089">MNTFLKRGSSITTFYISVLLFFGFCSWASDNYMAIYKRFPEPEIPHKLWLSKKSSPEWSGMKNYVTNNKILYLRNLRFNLKADFRSMFTWNVKQIFVYVAIIPEEGDFPEYVIWDKIIQRKKDSNLKLFKVRNKYRIEEYDEKLNEGKFRLALRWNVMPWIGFMSYENRNGLSTKPVEAINGQN</sequence>
<evidence type="ECO:0000313" key="10">
    <source>
        <dbReference type="EMBL" id="MES1918058.1"/>
    </source>
</evidence>
<dbReference type="Proteomes" id="UP001439008">
    <property type="component" value="Unassembled WGS sequence"/>
</dbReference>
<evidence type="ECO:0000256" key="7">
    <source>
        <dbReference type="ARBA" id="ARBA00023136"/>
    </source>
</evidence>
<keyword evidence="5" id="KW-0735">Signal-anchor</keyword>
<proteinExistence type="inferred from homology"/>
<comment type="similarity">
    <text evidence="2">Belongs to the SPCS3 family.</text>
</comment>
<dbReference type="InterPro" id="IPR007653">
    <property type="entry name" value="SPC3"/>
</dbReference>
<accession>A0ABV2AEB5</accession>
<evidence type="ECO:0000256" key="1">
    <source>
        <dbReference type="ARBA" id="ARBA00004648"/>
    </source>
</evidence>
<evidence type="ECO:0000256" key="3">
    <source>
        <dbReference type="ARBA" id="ARBA00022692"/>
    </source>
</evidence>
<dbReference type="Pfam" id="PF04573">
    <property type="entry name" value="SPC22"/>
    <property type="match status" value="1"/>
</dbReference>
<keyword evidence="11" id="KW-1185">Reference proteome</keyword>
<keyword evidence="3 9" id="KW-0812">Transmembrane</keyword>
<dbReference type="EMBL" id="JBDODL010000010">
    <property type="protein sequence ID" value="MES1918058.1"/>
    <property type="molecule type" value="Genomic_DNA"/>
</dbReference>
<evidence type="ECO:0000256" key="6">
    <source>
        <dbReference type="ARBA" id="ARBA00022989"/>
    </source>
</evidence>